<sequence length="94" mass="10432">MRPNTNERQIASKAIGLLKRAAKEVDDLNLFLICRECAEHYQTNGTKASAAIELALKELNNLIGVKEKEPVNVDNSDDSRARGFAQEAVYQVSQ</sequence>
<dbReference type="EMBL" id="JBHSOW010000080">
    <property type="protein sequence ID" value="MFC5651628.1"/>
    <property type="molecule type" value="Genomic_DNA"/>
</dbReference>
<name>A0ABW0W0F7_9BACL</name>
<evidence type="ECO:0000313" key="2">
    <source>
        <dbReference type="Proteomes" id="UP001596047"/>
    </source>
</evidence>
<comment type="caution">
    <text evidence="1">The sequence shown here is derived from an EMBL/GenBank/DDBJ whole genome shotgun (WGS) entry which is preliminary data.</text>
</comment>
<proteinExistence type="predicted"/>
<gene>
    <name evidence="1" type="ORF">ACFPYJ_21420</name>
</gene>
<keyword evidence="2" id="KW-1185">Reference proteome</keyword>
<organism evidence="1 2">
    <name type="scientific">Paenibacillus solisilvae</name>
    <dbReference type="NCBI Taxonomy" id="2486751"/>
    <lineage>
        <taxon>Bacteria</taxon>
        <taxon>Bacillati</taxon>
        <taxon>Bacillota</taxon>
        <taxon>Bacilli</taxon>
        <taxon>Bacillales</taxon>
        <taxon>Paenibacillaceae</taxon>
        <taxon>Paenibacillus</taxon>
    </lineage>
</organism>
<protein>
    <submittedName>
        <fullName evidence="1">Uncharacterized protein</fullName>
    </submittedName>
</protein>
<accession>A0ABW0W0F7</accession>
<reference evidence="2" key="1">
    <citation type="journal article" date="2019" name="Int. J. Syst. Evol. Microbiol.">
        <title>The Global Catalogue of Microorganisms (GCM) 10K type strain sequencing project: providing services to taxonomists for standard genome sequencing and annotation.</title>
        <authorList>
            <consortium name="The Broad Institute Genomics Platform"/>
            <consortium name="The Broad Institute Genome Sequencing Center for Infectious Disease"/>
            <person name="Wu L."/>
            <person name="Ma J."/>
        </authorList>
    </citation>
    <scope>NUCLEOTIDE SEQUENCE [LARGE SCALE GENOMIC DNA]</scope>
    <source>
        <strain evidence="2">CGMCC 1.3240</strain>
    </source>
</reference>
<dbReference type="RefSeq" id="WP_379190263.1">
    <property type="nucleotide sequence ID" value="NZ_JBHSOW010000080.1"/>
</dbReference>
<dbReference type="Proteomes" id="UP001596047">
    <property type="component" value="Unassembled WGS sequence"/>
</dbReference>
<evidence type="ECO:0000313" key="1">
    <source>
        <dbReference type="EMBL" id="MFC5651628.1"/>
    </source>
</evidence>